<dbReference type="SUPFAM" id="SSF88659">
    <property type="entry name" value="Sigma3 and sigma4 domains of RNA polymerase sigma factors"/>
    <property type="match status" value="1"/>
</dbReference>
<keyword evidence="4" id="KW-0804">Transcription</keyword>
<evidence type="ECO:0000313" key="8">
    <source>
        <dbReference type="Proteomes" id="UP000566071"/>
    </source>
</evidence>
<dbReference type="InterPro" id="IPR036388">
    <property type="entry name" value="WH-like_DNA-bd_sf"/>
</dbReference>
<dbReference type="PANTHER" id="PTHR43133">
    <property type="entry name" value="RNA POLYMERASE ECF-TYPE SIGMA FACTO"/>
    <property type="match status" value="1"/>
</dbReference>
<feature type="domain" description="RNA polymerase sigma-70 region 2" evidence="5">
    <location>
        <begin position="33"/>
        <end position="92"/>
    </location>
</feature>
<evidence type="ECO:0000259" key="6">
    <source>
        <dbReference type="Pfam" id="PF08281"/>
    </source>
</evidence>
<evidence type="ECO:0000259" key="5">
    <source>
        <dbReference type="Pfam" id="PF04542"/>
    </source>
</evidence>
<dbReference type="InterPro" id="IPR014284">
    <property type="entry name" value="RNA_pol_sigma-70_dom"/>
</dbReference>
<evidence type="ECO:0000256" key="3">
    <source>
        <dbReference type="ARBA" id="ARBA00023082"/>
    </source>
</evidence>
<dbReference type="CDD" id="cd06171">
    <property type="entry name" value="Sigma70_r4"/>
    <property type="match status" value="1"/>
</dbReference>
<dbReference type="InterPro" id="IPR013325">
    <property type="entry name" value="RNA_pol_sigma_r2"/>
</dbReference>
<dbReference type="EMBL" id="JABFCR010000049">
    <property type="protein sequence ID" value="NNU34483.1"/>
    <property type="molecule type" value="Genomic_DNA"/>
</dbReference>
<dbReference type="Pfam" id="PF04542">
    <property type="entry name" value="Sigma70_r2"/>
    <property type="match status" value="1"/>
</dbReference>
<evidence type="ECO:0000256" key="4">
    <source>
        <dbReference type="ARBA" id="ARBA00023163"/>
    </source>
</evidence>
<dbReference type="InterPro" id="IPR007627">
    <property type="entry name" value="RNA_pol_sigma70_r2"/>
</dbReference>
<evidence type="ECO:0000256" key="1">
    <source>
        <dbReference type="ARBA" id="ARBA00010641"/>
    </source>
</evidence>
<organism evidence="7 8">
    <name type="scientific">Mucilaginibacter humi</name>
    <dbReference type="NCBI Taxonomy" id="2732510"/>
    <lineage>
        <taxon>Bacteria</taxon>
        <taxon>Pseudomonadati</taxon>
        <taxon>Bacteroidota</taxon>
        <taxon>Sphingobacteriia</taxon>
        <taxon>Sphingobacteriales</taxon>
        <taxon>Sphingobacteriaceae</taxon>
        <taxon>Mucilaginibacter</taxon>
    </lineage>
</organism>
<dbReference type="Pfam" id="PF08281">
    <property type="entry name" value="Sigma70_r4_2"/>
    <property type="match status" value="1"/>
</dbReference>
<dbReference type="SUPFAM" id="SSF88946">
    <property type="entry name" value="Sigma2 domain of RNA polymerase sigma factors"/>
    <property type="match status" value="1"/>
</dbReference>
<dbReference type="PANTHER" id="PTHR43133:SF51">
    <property type="entry name" value="RNA POLYMERASE SIGMA FACTOR"/>
    <property type="match status" value="1"/>
</dbReference>
<dbReference type="Gene3D" id="1.10.10.10">
    <property type="entry name" value="Winged helix-like DNA-binding domain superfamily/Winged helix DNA-binding domain"/>
    <property type="match status" value="1"/>
</dbReference>
<keyword evidence="3" id="KW-0731">Sigma factor</keyword>
<comment type="similarity">
    <text evidence="1">Belongs to the sigma-70 factor family. ECF subfamily.</text>
</comment>
<keyword evidence="8" id="KW-1185">Reference proteome</keyword>
<evidence type="ECO:0000256" key="2">
    <source>
        <dbReference type="ARBA" id="ARBA00023015"/>
    </source>
</evidence>
<dbReference type="Gene3D" id="1.10.1740.10">
    <property type="match status" value="1"/>
</dbReference>
<gene>
    <name evidence="7" type="ORF">HK413_10820</name>
</gene>
<accession>A0ABX1W2T1</accession>
<dbReference type="InterPro" id="IPR013324">
    <property type="entry name" value="RNA_pol_sigma_r3/r4-like"/>
</dbReference>
<dbReference type="InterPro" id="IPR013249">
    <property type="entry name" value="RNA_pol_sigma70_r4_t2"/>
</dbReference>
<dbReference type="Proteomes" id="UP000566071">
    <property type="component" value="Unassembled WGS sequence"/>
</dbReference>
<feature type="domain" description="RNA polymerase sigma factor 70 region 4 type 2" evidence="6">
    <location>
        <begin position="129"/>
        <end position="178"/>
    </location>
</feature>
<dbReference type="RefSeq" id="WP_175270159.1">
    <property type="nucleotide sequence ID" value="NZ_JABFCR010000049.1"/>
</dbReference>
<reference evidence="7 8" key="1">
    <citation type="submission" date="2020-05" db="EMBL/GenBank/DDBJ databases">
        <authorList>
            <person name="Khan S.A."/>
            <person name="Jeon C.O."/>
            <person name="Chun B.H."/>
        </authorList>
    </citation>
    <scope>NUCLEOTIDE SEQUENCE [LARGE SCALE GENOMIC DNA]</scope>
    <source>
        <strain evidence="7 8">S1162</strain>
    </source>
</reference>
<comment type="caution">
    <text evidence="7">The sequence shown here is derived from an EMBL/GenBank/DDBJ whole genome shotgun (WGS) entry which is preliminary data.</text>
</comment>
<proteinExistence type="inferred from homology"/>
<protein>
    <submittedName>
        <fullName evidence="7">RNA polymerase sigma factor</fullName>
    </submittedName>
</protein>
<name>A0ABX1W2T1_9SPHI</name>
<evidence type="ECO:0000313" key="7">
    <source>
        <dbReference type="EMBL" id="NNU34483.1"/>
    </source>
</evidence>
<dbReference type="InterPro" id="IPR039425">
    <property type="entry name" value="RNA_pol_sigma-70-like"/>
</dbReference>
<keyword evidence="2" id="KW-0805">Transcription regulation</keyword>
<dbReference type="NCBIfam" id="TIGR02937">
    <property type="entry name" value="sigma70-ECF"/>
    <property type="match status" value="1"/>
</dbReference>
<dbReference type="NCBIfam" id="NF008888">
    <property type="entry name" value="PRK11922.1"/>
    <property type="match status" value="1"/>
</dbReference>
<sequence length="214" mass="25303">MNIKSMINTDSLSDEDLVERVINGQVYLYEALMRRLNARMFRISMSFINDDMEAEDIMQNTYIYAYRNLAKFNKEAKFSTWITRILINECILRKKKMLNRQKVIDAKGINDIVTHTPLNEVMNKELKGLLETAISALPEKYRTVFVLREIEDMSTQETMEVLDIEESNVKIRLMRAKNLLRDQLKDYYRSPELFEFHLTRCDRIVNAVMQQITG</sequence>